<keyword evidence="2" id="KW-0812">Transmembrane</keyword>
<evidence type="ECO:0000256" key="1">
    <source>
        <dbReference type="SAM" id="MobiDB-lite"/>
    </source>
</evidence>
<feature type="transmembrane region" description="Helical" evidence="2">
    <location>
        <begin position="52"/>
        <end position="72"/>
    </location>
</feature>
<dbReference type="RefSeq" id="WP_142714647.1">
    <property type="nucleotide sequence ID" value="NZ_FXTH01000009.1"/>
</dbReference>
<keyword evidence="4" id="KW-1185">Reference proteome</keyword>
<dbReference type="Proteomes" id="UP000317593">
    <property type="component" value="Unassembled WGS sequence"/>
</dbReference>
<keyword evidence="2" id="KW-1133">Transmembrane helix</keyword>
<dbReference type="OrthoDB" id="1525123at2"/>
<evidence type="ECO:0000313" key="4">
    <source>
        <dbReference type="Proteomes" id="UP000317593"/>
    </source>
</evidence>
<evidence type="ECO:0000256" key="2">
    <source>
        <dbReference type="SAM" id="Phobius"/>
    </source>
</evidence>
<dbReference type="EMBL" id="FXTH01000009">
    <property type="protein sequence ID" value="SMO68441.1"/>
    <property type="molecule type" value="Genomic_DNA"/>
</dbReference>
<name>A0A521DBG5_9BACT</name>
<evidence type="ECO:0000313" key="3">
    <source>
        <dbReference type="EMBL" id="SMO68441.1"/>
    </source>
</evidence>
<organism evidence="3 4">
    <name type="scientific">Fodinibius sediminis</name>
    <dbReference type="NCBI Taxonomy" id="1214077"/>
    <lineage>
        <taxon>Bacteria</taxon>
        <taxon>Pseudomonadati</taxon>
        <taxon>Balneolota</taxon>
        <taxon>Balneolia</taxon>
        <taxon>Balneolales</taxon>
        <taxon>Balneolaceae</taxon>
        <taxon>Fodinibius</taxon>
    </lineage>
</organism>
<dbReference type="AlphaFoldDB" id="A0A521DBG5"/>
<feature type="region of interest" description="Disordered" evidence="1">
    <location>
        <begin position="124"/>
        <end position="147"/>
    </location>
</feature>
<protein>
    <submittedName>
        <fullName evidence="3">Holin-X, holin superfamily III</fullName>
    </submittedName>
</protein>
<sequence length="147" mass="16924">MKTKKSTDQVGQKLRGITTDLKRYVEKRIELMMLNFGEHFSKWMAISVQRSAGALLLLVGTCFLLVALAVYLENLLAVPGLGFALVSIPLFIFGGLFVYLKPRRLFRQLQELFEEEVIEAIEQNNKEDDKQKQLEASEHRKSYNNEE</sequence>
<dbReference type="InterPro" id="IPR009937">
    <property type="entry name" value="Phage_holin_3_6"/>
</dbReference>
<proteinExistence type="predicted"/>
<keyword evidence="2" id="KW-0472">Membrane</keyword>
<dbReference type="Pfam" id="PF07332">
    <property type="entry name" value="Phage_holin_3_6"/>
    <property type="match status" value="1"/>
</dbReference>
<accession>A0A521DBG5</accession>
<feature type="transmembrane region" description="Helical" evidence="2">
    <location>
        <begin position="78"/>
        <end position="100"/>
    </location>
</feature>
<gene>
    <name evidence="3" type="ORF">SAMN06265218_10954</name>
</gene>
<reference evidence="3 4" key="1">
    <citation type="submission" date="2017-05" db="EMBL/GenBank/DDBJ databases">
        <authorList>
            <person name="Varghese N."/>
            <person name="Submissions S."/>
        </authorList>
    </citation>
    <scope>NUCLEOTIDE SEQUENCE [LARGE SCALE GENOMIC DNA]</scope>
    <source>
        <strain evidence="3 4">DSM 21194</strain>
    </source>
</reference>